<evidence type="ECO:0000313" key="3">
    <source>
        <dbReference type="Proteomes" id="UP000427716"/>
    </source>
</evidence>
<sequence>MRAAALAVLLSAALAAPAQAGPPLAFDLCRERVEAVRFVPAEDEVSVHVRLTESAARELARETNAGRPVDIGAGREWFARFVVRDALRDRPPRTIRSTLRPPKLARALEAALQRPCAPVESR</sequence>
<accession>A0A6I6D644</accession>
<dbReference type="EMBL" id="CP046415">
    <property type="protein sequence ID" value="QGT78921.1"/>
    <property type="molecule type" value="Genomic_DNA"/>
</dbReference>
<organism evidence="2 3">
    <name type="scientific">Guyparkeria halophila</name>
    <dbReference type="NCBI Taxonomy" id="47960"/>
    <lineage>
        <taxon>Bacteria</taxon>
        <taxon>Pseudomonadati</taxon>
        <taxon>Pseudomonadota</taxon>
        <taxon>Gammaproteobacteria</taxon>
        <taxon>Chromatiales</taxon>
        <taxon>Thioalkalibacteraceae</taxon>
        <taxon>Guyparkeria</taxon>
    </lineage>
</organism>
<gene>
    <name evidence="2" type="ORF">GM160_08450</name>
</gene>
<evidence type="ECO:0000256" key="1">
    <source>
        <dbReference type="SAM" id="SignalP"/>
    </source>
</evidence>
<keyword evidence="3" id="KW-1185">Reference proteome</keyword>
<protein>
    <submittedName>
        <fullName evidence="2">Uncharacterized protein</fullName>
    </submittedName>
</protein>
<proteinExistence type="predicted"/>
<reference evidence="2 3" key="1">
    <citation type="submission" date="2019-11" db="EMBL/GenBank/DDBJ databases">
        <authorList>
            <person name="Zhang J."/>
            <person name="Sun C."/>
        </authorList>
    </citation>
    <scope>NUCLEOTIDE SEQUENCE [LARGE SCALE GENOMIC DNA]</scope>
    <source>
        <strain evidence="3">sp2</strain>
    </source>
</reference>
<evidence type="ECO:0000313" key="2">
    <source>
        <dbReference type="EMBL" id="QGT78921.1"/>
    </source>
</evidence>
<keyword evidence="1" id="KW-0732">Signal</keyword>
<dbReference type="Proteomes" id="UP000427716">
    <property type="component" value="Chromosome"/>
</dbReference>
<feature type="chain" id="PRO_5026257886" evidence="1">
    <location>
        <begin position="21"/>
        <end position="122"/>
    </location>
</feature>
<dbReference type="AlphaFoldDB" id="A0A6I6D644"/>
<name>A0A6I6D644_9GAMM</name>
<dbReference type="RefSeq" id="WP_156574540.1">
    <property type="nucleotide sequence ID" value="NZ_CP046415.1"/>
</dbReference>
<dbReference type="KEGG" id="ghl:GM160_08450"/>
<feature type="signal peptide" evidence="1">
    <location>
        <begin position="1"/>
        <end position="20"/>
    </location>
</feature>